<accession>A0ABW4ZRG5</accession>
<evidence type="ECO:0000313" key="7">
    <source>
        <dbReference type="Proteomes" id="UP001597387"/>
    </source>
</evidence>
<keyword evidence="4" id="KW-1133">Transmembrane helix</keyword>
<evidence type="ECO:0000313" key="6">
    <source>
        <dbReference type="EMBL" id="MFD2164505.1"/>
    </source>
</evidence>
<dbReference type="PANTHER" id="PTHR44688">
    <property type="entry name" value="DNA-BINDING TRANSCRIPTIONAL ACTIVATOR DEVR_DOSR"/>
    <property type="match status" value="1"/>
</dbReference>
<evidence type="ECO:0000256" key="2">
    <source>
        <dbReference type="ARBA" id="ARBA00023125"/>
    </source>
</evidence>
<sequence>MKAFGTEMHVVTLAFVFFEVVMFFYQLFHYLSRPEDKNRMWYLVLLSLLIVYNITGGLFPDPNINIPIITQNIIAYGSGFFMASYFPYYFYKGFDLKTLRFHALYGVPLFLILPYLVFFVIAYSFNGNLEFAIKNGVIIPFFYSIVLLWAITKAVVIKYKEDTSNDKIVEIIAVYCAVIPWASMTLLSYFHASQLIEVIVTNGGFIVVTGLFISRSIKNARLEYQRLVELDTQTQKSPAFVMNCKLYQLTCREIEIVHLIREGHKYKAIAQALFISERTVSKHVQNVFEKVGVKNKVELLNKLDQSSDFSAISA</sequence>
<feature type="transmembrane region" description="Helical" evidence="4">
    <location>
        <begin position="137"/>
        <end position="156"/>
    </location>
</feature>
<dbReference type="InterPro" id="IPR000792">
    <property type="entry name" value="Tscrpt_reg_LuxR_C"/>
</dbReference>
<keyword evidence="1" id="KW-0805">Transcription regulation</keyword>
<dbReference type="PROSITE" id="PS50043">
    <property type="entry name" value="HTH_LUXR_2"/>
    <property type="match status" value="1"/>
</dbReference>
<evidence type="ECO:0000259" key="5">
    <source>
        <dbReference type="PROSITE" id="PS50043"/>
    </source>
</evidence>
<feature type="transmembrane region" description="Helical" evidence="4">
    <location>
        <begin position="6"/>
        <end position="28"/>
    </location>
</feature>
<keyword evidence="2" id="KW-0238">DNA-binding</keyword>
<feature type="domain" description="HTH luxR-type" evidence="5">
    <location>
        <begin position="242"/>
        <end position="307"/>
    </location>
</feature>
<keyword evidence="3" id="KW-0804">Transcription</keyword>
<dbReference type="PANTHER" id="PTHR44688:SF16">
    <property type="entry name" value="DNA-BINDING TRANSCRIPTIONAL ACTIVATOR DEVR_DOSR"/>
    <property type="match status" value="1"/>
</dbReference>
<evidence type="ECO:0000256" key="4">
    <source>
        <dbReference type="SAM" id="Phobius"/>
    </source>
</evidence>
<proteinExistence type="predicted"/>
<dbReference type="RefSeq" id="WP_255905606.1">
    <property type="nucleotide sequence ID" value="NZ_JAFMZO010000006.1"/>
</dbReference>
<dbReference type="Pfam" id="PF00196">
    <property type="entry name" value="GerE"/>
    <property type="match status" value="1"/>
</dbReference>
<feature type="transmembrane region" description="Helical" evidence="4">
    <location>
        <begin position="71"/>
        <end position="91"/>
    </location>
</feature>
<dbReference type="PROSITE" id="PS00622">
    <property type="entry name" value="HTH_LUXR_1"/>
    <property type="match status" value="1"/>
</dbReference>
<gene>
    <name evidence="6" type="ORF">ACFSJU_19020</name>
</gene>
<keyword evidence="4" id="KW-0472">Membrane</keyword>
<dbReference type="EMBL" id="JBHUHZ010000005">
    <property type="protein sequence ID" value="MFD2164505.1"/>
    <property type="molecule type" value="Genomic_DNA"/>
</dbReference>
<dbReference type="Proteomes" id="UP001597387">
    <property type="component" value="Unassembled WGS sequence"/>
</dbReference>
<dbReference type="SMART" id="SM00421">
    <property type="entry name" value="HTH_LUXR"/>
    <property type="match status" value="1"/>
</dbReference>
<dbReference type="InterPro" id="IPR016032">
    <property type="entry name" value="Sig_transdc_resp-reg_C-effctor"/>
</dbReference>
<dbReference type="Gene3D" id="1.10.10.10">
    <property type="entry name" value="Winged helix-like DNA-binding domain superfamily/Winged helix DNA-binding domain"/>
    <property type="match status" value="1"/>
</dbReference>
<evidence type="ECO:0000256" key="3">
    <source>
        <dbReference type="ARBA" id="ARBA00023163"/>
    </source>
</evidence>
<protein>
    <submittedName>
        <fullName evidence="6">Response regulator transcription factor</fullName>
    </submittedName>
</protein>
<reference evidence="7" key="1">
    <citation type="journal article" date="2019" name="Int. J. Syst. Evol. Microbiol.">
        <title>The Global Catalogue of Microorganisms (GCM) 10K type strain sequencing project: providing services to taxonomists for standard genome sequencing and annotation.</title>
        <authorList>
            <consortium name="The Broad Institute Genomics Platform"/>
            <consortium name="The Broad Institute Genome Sequencing Center for Infectious Disease"/>
            <person name="Wu L."/>
            <person name="Ma J."/>
        </authorList>
    </citation>
    <scope>NUCLEOTIDE SEQUENCE [LARGE SCALE GENOMIC DNA]</scope>
    <source>
        <strain evidence="7">KCTC 42217</strain>
    </source>
</reference>
<feature type="transmembrane region" description="Helical" evidence="4">
    <location>
        <begin position="195"/>
        <end position="213"/>
    </location>
</feature>
<dbReference type="InterPro" id="IPR036388">
    <property type="entry name" value="WH-like_DNA-bd_sf"/>
</dbReference>
<dbReference type="SUPFAM" id="SSF46894">
    <property type="entry name" value="C-terminal effector domain of the bipartite response regulators"/>
    <property type="match status" value="1"/>
</dbReference>
<comment type="caution">
    <text evidence="6">The sequence shown here is derived from an EMBL/GenBank/DDBJ whole genome shotgun (WGS) entry which is preliminary data.</text>
</comment>
<feature type="transmembrane region" description="Helical" evidence="4">
    <location>
        <begin position="40"/>
        <end position="59"/>
    </location>
</feature>
<keyword evidence="7" id="KW-1185">Reference proteome</keyword>
<evidence type="ECO:0000256" key="1">
    <source>
        <dbReference type="ARBA" id="ARBA00023015"/>
    </source>
</evidence>
<organism evidence="6 7">
    <name type="scientific">Paradesertivirga mongoliensis</name>
    <dbReference type="NCBI Taxonomy" id="2100740"/>
    <lineage>
        <taxon>Bacteria</taxon>
        <taxon>Pseudomonadati</taxon>
        <taxon>Bacteroidota</taxon>
        <taxon>Sphingobacteriia</taxon>
        <taxon>Sphingobacteriales</taxon>
        <taxon>Sphingobacteriaceae</taxon>
        <taxon>Paradesertivirga</taxon>
    </lineage>
</organism>
<keyword evidence="4" id="KW-0812">Transmembrane</keyword>
<feature type="transmembrane region" description="Helical" evidence="4">
    <location>
        <begin position="168"/>
        <end position="189"/>
    </location>
</feature>
<name>A0ABW4ZRG5_9SPHI</name>
<feature type="transmembrane region" description="Helical" evidence="4">
    <location>
        <begin position="103"/>
        <end position="125"/>
    </location>
</feature>
<dbReference type="PRINTS" id="PR00038">
    <property type="entry name" value="HTHLUXR"/>
</dbReference>
<dbReference type="CDD" id="cd06170">
    <property type="entry name" value="LuxR_C_like"/>
    <property type="match status" value="1"/>
</dbReference>